<keyword evidence="3" id="KW-1185">Reference proteome</keyword>
<dbReference type="AlphaFoldDB" id="A0AAN6XI99"/>
<gene>
    <name evidence="2" type="ORF">QBC40DRAFT_349122</name>
</gene>
<dbReference type="Proteomes" id="UP001303160">
    <property type="component" value="Unassembled WGS sequence"/>
</dbReference>
<evidence type="ECO:0000313" key="2">
    <source>
        <dbReference type="EMBL" id="KAK4199805.1"/>
    </source>
</evidence>
<sequence>MVSRSRTRPRRNKGIFIRDYVKLRPDQQSVILPPPVEQLGERLEYICAIEEFWEEEFSRLTECNPRLWAPFNDLQKVALFGINWGSMLNAVSSKNARTEDIMAGAVLVPHFLKVWWSRPAGEGDEYPIFRDGLSKRTPPHHHLKRLDHPDSERPPPLHSQSFQRPDYTIHHRIISSISNQNSTRNKTLIEWCLTTYGWVFFYPGKALKGGAGFKDRDKIAQKLFAASSTRTTSDDTNWNVVAVDPKLHSLWERGLCAFRCLGAERIAHDAELQDSGKNMIRITLEFHWMPVVDREAVGETIGDLLKLGEIMGKTYGDDVGEELGFVSGERWYVEVESQHTKELIMSFCIQWSVIVMTALAGGPRAFDAVPDSPPDWFLEDGGFKGASRLLPTIHLGP</sequence>
<protein>
    <submittedName>
        <fullName evidence="2">Uncharacterized protein</fullName>
    </submittedName>
</protein>
<reference evidence="2" key="2">
    <citation type="submission" date="2023-05" db="EMBL/GenBank/DDBJ databases">
        <authorList>
            <consortium name="Lawrence Berkeley National Laboratory"/>
            <person name="Steindorff A."/>
            <person name="Hensen N."/>
            <person name="Bonometti L."/>
            <person name="Westerberg I."/>
            <person name="Brannstrom I.O."/>
            <person name="Guillou S."/>
            <person name="Cros-Aarteil S."/>
            <person name="Calhoun S."/>
            <person name="Haridas S."/>
            <person name="Kuo A."/>
            <person name="Mondo S."/>
            <person name="Pangilinan J."/>
            <person name="Riley R."/>
            <person name="Labutti K."/>
            <person name="Andreopoulos B."/>
            <person name="Lipzen A."/>
            <person name="Chen C."/>
            <person name="Yanf M."/>
            <person name="Daum C."/>
            <person name="Ng V."/>
            <person name="Clum A."/>
            <person name="Ohm R."/>
            <person name="Martin F."/>
            <person name="Silar P."/>
            <person name="Natvig D."/>
            <person name="Lalanne C."/>
            <person name="Gautier V."/>
            <person name="Ament-Velasquez S.L."/>
            <person name="Kruys A."/>
            <person name="Hutchinson M.I."/>
            <person name="Powell A.J."/>
            <person name="Barry K."/>
            <person name="Miller A.N."/>
            <person name="Grigoriev I.V."/>
            <person name="Debuchy R."/>
            <person name="Gladieux P."/>
            <person name="Thoren M.H."/>
            <person name="Johannesson H."/>
        </authorList>
    </citation>
    <scope>NUCLEOTIDE SEQUENCE</scope>
    <source>
        <strain evidence="2">CBS 315.58</strain>
    </source>
</reference>
<feature type="compositionally biased region" description="Basic and acidic residues" evidence="1">
    <location>
        <begin position="146"/>
        <end position="155"/>
    </location>
</feature>
<evidence type="ECO:0000313" key="3">
    <source>
        <dbReference type="Proteomes" id="UP001303160"/>
    </source>
</evidence>
<feature type="region of interest" description="Disordered" evidence="1">
    <location>
        <begin position="130"/>
        <end position="161"/>
    </location>
</feature>
<dbReference type="EMBL" id="MU863927">
    <property type="protein sequence ID" value="KAK4199805.1"/>
    <property type="molecule type" value="Genomic_DNA"/>
</dbReference>
<reference evidence="2" key="1">
    <citation type="journal article" date="2023" name="Mol. Phylogenet. Evol.">
        <title>Genome-scale phylogeny and comparative genomics of the fungal order Sordariales.</title>
        <authorList>
            <person name="Hensen N."/>
            <person name="Bonometti L."/>
            <person name="Westerberg I."/>
            <person name="Brannstrom I.O."/>
            <person name="Guillou S."/>
            <person name="Cros-Aarteil S."/>
            <person name="Calhoun S."/>
            <person name="Haridas S."/>
            <person name="Kuo A."/>
            <person name="Mondo S."/>
            <person name="Pangilinan J."/>
            <person name="Riley R."/>
            <person name="LaButti K."/>
            <person name="Andreopoulos B."/>
            <person name="Lipzen A."/>
            <person name="Chen C."/>
            <person name="Yan M."/>
            <person name="Daum C."/>
            <person name="Ng V."/>
            <person name="Clum A."/>
            <person name="Steindorff A."/>
            <person name="Ohm R.A."/>
            <person name="Martin F."/>
            <person name="Silar P."/>
            <person name="Natvig D.O."/>
            <person name="Lalanne C."/>
            <person name="Gautier V."/>
            <person name="Ament-Velasquez S.L."/>
            <person name="Kruys A."/>
            <person name="Hutchinson M.I."/>
            <person name="Powell A.J."/>
            <person name="Barry K."/>
            <person name="Miller A.N."/>
            <person name="Grigoriev I.V."/>
            <person name="Debuchy R."/>
            <person name="Gladieux P."/>
            <person name="Hiltunen Thoren M."/>
            <person name="Johannesson H."/>
        </authorList>
    </citation>
    <scope>NUCLEOTIDE SEQUENCE</scope>
    <source>
        <strain evidence="2">CBS 315.58</strain>
    </source>
</reference>
<evidence type="ECO:0000256" key="1">
    <source>
        <dbReference type="SAM" id="MobiDB-lite"/>
    </source>
</evidence>
<proteinExistence type="predicted"/>
<accession>A0AAN6XI99</accession>
<name>A0AAN6XI99_9PEZI</name>
<comment type="caution">
    <text evidence="2">The sequence shown here is derived from an EMBL/GenBank/DDBJ whole genome shotgun (WGS) entry which is preliminary data.</text>
</comment>
<organism evidence="2 3">
    <name type="scientific">Triangularia verruculosa</name>
    <dbReference type="NCBI Taxonomy" id="2587418"/>
    <lineage>
        <taxon>Eukaryota</taxon>
        <taxon>Fungi</taxon>
        <taxon>Dikarya</taxon>
        <taxon>Ascomycota</taxon>
        <taxon>Pezizomycotina</taxon>
        <taxon>Sordariomycetes</taxon>
        <taxon>Sordariomycetidae</taxon>
        <taxon>Sordariales</taxon>
        <taxon>Podosporaceae</taxon>
        <taxon>Triangularia</taxon>
    </lineage>
</organism>